<dbReference type="Proteomes" id="UP001206312">
    <property type="component" value="Unassembled WGS sequence"/>
</dbReference>
<evidence type="ECO:0000313" key="2">
    <source>
        <dbReference type="EMBL" id="MCO5724361.1"/>
    </source>
</evidence>
<organism evidence="2 3">
    <name type="scientific">Robiginitalea marina</name>
    <dbReference type="NCBI Taxonomy" id="2954105"/>
    <lineage>
        <taxon>Bacteria</taxon>
        <taxon>Pseudomonadati</taxon>
        <taxon>Bacteroidota</taxon>
        <taxon>Flavobacteriia</taxon>
        <taxon>Flavobacteriales</taxon>
        <taxon>Flavobacteriaceae</taxon>
        <taxon>Robiginitalea</taxon>
    </lineage>
</organism>
<dbReference type="Gene3D" id="2.60.120.560">
    <property type="entry name" value="Exo-inulinase, domain 1"/>
    <property type="match status" value="1"/>
</dbReference>
<dbReference type="InterPro" id="IPR010496">
    <property type="entry name" value="AL/BT2_dom"/>
</dbReference>
<dbReference type="Pfam" id="PF06439">
    <property type="entry name" value="3keto-disac_hyd"/>
    <property type="match status" value="1"/>
</dbReference>
<name>A0ABT1AWU5_9FLAO</name>
<feature type="domain" description="3-keto-alpha-glucoside-1,2-lyase/3-keto-2-hydroxy-glucal hydratase" evidence="1">
    <location>
        <begin position="42"/>
        <end position="246"/>
    </location>
</feature>
<dbReference type="RefSeq" id="WP_252740738.1">
    <property type="nucleotide sequence ID" value="NZ_JAMXIB010000003.1"/>
</dbReference>
<evidence type="ECO:0000313" key="3">
    <source>
        <dbReference type="Proteomes" id="UP001206312"/>
    </source>
</evidence>
<evidence type="ECO:0000259" key="1">
    <source>
        <dbReference type="Pfam" id="PF06439"/>
    </source>
</evidence>
<dbReference type="PROSITE" id="PS51257">
    <property type="entry name" value="PROKAR_LIPOPROTEIN"/>
    <property type="match status" value="1"/>
</dbReference>
<accession>A0ABT1AWU5</accession>
<reference evidence="2 3" key="1">
    <citation type="submission" date="2022-06" db="EMBL/GenBank/DDBJ databases">
        <authorList>
            <person name="Xuan X."/>
        </authorList>
    </citation>
    <scope>NUCLEOTIDE SEQUENCE [LARGE SCALE GENOMIC DNA]</scope>
    <source>
        <strain evidence="2 3">2V75</strain>
    </source>
</reference>
<gene>
    <name evidence="2" type="ORF">NG653_05810</name>
</gene>
<proteinExistence type="predicted"/>
<comment type="caution">
    <text evidence="2">The sequence shown here is derived from an EMBL/GenBank/DDBJ whole genome shotgun (WGS) entry which is preliminary data.</text>
</comment>
<keyword evidence="3" id="KW-1185">Reference proteome</keyword>
<protein>
    <submittedName>
        <fullName evidence="2">DUF1080 domain-containing protein</fullName>
    </submittedName>
</protein>
<dbReference type="EMBL" id="JAMXIB010000003">
    <property type="protein sequence ID" value="MCO5724361.1"/>
    <property type="molecule type" value="Genomic_DNA"/>
</dbReference>
<sequence>MKRKQLIGVIALLAMTACKERPSGNTLQTAELSMEEAGSQQEWIVLFDGTSLDAWRGYGREDLPPSWKIEDGALVFYPPEKPLVDNHNLVTKQDFRNFVLSLEWKISEGGNSGIFWGVQEDPWYREPYQTGPEIQVLDNERHPDAKNGTTHQAGALYDMVAPARDVTRPAGEWNHCEITVDYGNNRGSVRLNGSEIVTFPLANEAWEAMVANSKFNGWKGFGEFHTGKIGLQDHGDPVAFRNIKIKPL</sequence>